<dbReference type="Proteomes" id="UP000554342">
    <property type="component" value="Unassembled WGS sequence"/>
</dbReference>
<organism evidence="2 3">
    <name type="scientific">Stakelama sediminis</name>
    <dbReference type="NCBI Taxonomy" id="463200"/>
    <lineage>
        <taxon>Bacteria</taxon>
        <taxon>Pseudomonadati</taxon>
        <taxon>Pseudomonadota</taxon>
        <taxon>Alphaproteobacteria</taxon>
        <taxon>Sphingomonadales</taxon>
        <taxon>Sphingomonadaceae</taxon>
        <taxon>Stakelama</taxon>
    </lineage>
</organism>
<comment type="caution">
    <text evidence="2">The sequence shown here is derived from an EMBL/GenBank/DDBJ whole genome shotgun (WGS) entry which is preliminary data.</text>
</comment>
<dbReference type="RefSeq" id="WP_184004961.1">
    <property type="nucleotide sequence ID" value="NZ_BAABIF010000006.1"/>
</dbReference>
<evidence type="ECO:0000256" key="1">
    <source>
        <dbReference type="SAM" id="MobiDB-lite"/>
    </source>
</evidence>
<feature type="region of interest" description="Disordered" evidence="1">
    <location>
        <begin position="91"/>
        <end position="123"/>
    </location>
</feature>
<gene>
    <name evidence="2" type="ORF">FHR23_002705</name>
</gene>
<keyword evidence="3" id="KW-1185">Reference proteome</keyword>
<name>A0A840Z1T4_9SPHN</name>
<evidence type="ECO:0000313" key="2">
    <source>
        <dbReference type="EMBL" id="MBB5719749.1"/>
    </source>
</evidence>
<dbReference type="AlphaFoldDB" id="A0A840Z1T4"/>
<accession>A0A840Z1T4</accession>
<proteinExistence type="predicted"/>
<reference evidence="2 3" key="1">
    <citation type="submission" date="2020-08" db="EMBL/GenBank/DDBJ databases">
        <title>Genomic Encyclopedia of Type Strains, Phase IV (KMG-IV): sequencing the most valuable type-strain genomes for metagenomic binning, comparative biology and taxonomic classification.</title>
        <authorList>
            <person name="Goeker M."/>
        </authorList>
    </citation>
    <scope>NUCLEOTIDE SEQUENCE [LARGE SCALE GENOMIC DNA]</scope>
    <source>
        <strain evidence="2 3">DSM 27203</strain>
    </source>
</reference>
<protein>
    <submittedName>
        <fullName evidence="2">Uncharacterized protein</fullName>
    </submittedName>
</protein>
<sequence length="123" mass="12954">MKVFAGRLVAQSHEPISTAPAAALVDPARCRRTGPDGATDTAMARSATAMTLCSDRTARDPAAKAAGTDVGMMDRRRPVSAIEAEWRKRAAGVVPAQPNERPEGRHPSFQAHAASITETTMSA</sequence>
<evidence type="ECO:0000313" key="3">
    <source>
        <dbReference type="Proteomes" id="UP000554342"/>
    </source>
</evidence>
<dbReference type="EMBL" id="JACIJI010000006">
    <property type="protein sequence ID" value="MBB5719749.1"/>
    <property type="molecule type" value="Genomic_DNA"/>
</dbReference>